<comment type="caution">
    <text evidence="1">The sequence shown here is derived from an EMBL/GenBank/DDBJ whole genome shotgun (WGS) entry which is preliminary data.</text>
</comment>
<keyword evidence="2" id="KW-1185">Reference proteome</keyword>
<organism evidence="1 2">
    <name type="scientific">Odynerus spinipes</name>
    <dbReference type="NCBI Taxonomy" id="1348599"/>
    <lineage>
        <taxon>Eukaryota</taxon>
        <taxon>Metazoa</taxon>
        <taxon>Ecdysozoa</taxon>
        <taxon>Arthropoda</taxon>
        <taxon>Hexapoda</taxon>
        <taxon>Insecta</taxon>
        <taxon>Pterygota</taxon>
        <taxon>Neoptera</taxon>
        <taxon>Endopterygota</taxon>
        <taxon>Hymenoptera</taxon>
        <taxon>Apocrita</taxon>
        <taxon>Aculeata</taxon>
        <taxon>Vespoidea</taxon>
        <taxon>Vespidae</taxon>
        <taxon>Eumeninae</taxon>
        <taxon>Odynerus</taxon>
    </lineage>
</organism>
<sequence length="102" mass="11203">MMSAVTIGSVDASLQNQGIQCHIVCCISPEQRDFASASNAEVKGTNRMGQTQAVYCFLSSNERCAIWKEPDAQCIPIKSLAPQMSIHPVRNISFMPERLFAP</sequence>
<protein>
    <submittedName>
        <fullName evidence="1">Uncharacterized protein</fullName>
    </submittedName>
</protein>
<evidence type="ECO:0000313" key="2">
    <source>
        <dbReference type="Proteomes" id="UP001258017"/>
    </source>
</evidence>
<reference evidence="1" key="1">
    <citation type="submission" date="2021-08" db="EMBL/GenBank/DDBJ databases">
        <authorList>
            <person name="Misof B."/>
            <person name="Oliver O."/>
            <person name="Podsiadlowski L."/>
            <person name="Donath A."/>
            <person name="Peters R."/>
            <person name="Mayer C."/>
            <person name="Rust J."/>
            <person name="Gunkel S."/>
            <person name="Lesny P."/>
            <person name="Martin S."/>
            <person name="Oeyen J.P."/>
            <person name="Petersen M."/>
            <person name="Panagiotis P."/>
            <person name="Wilbrandt J."/>
            <person name="Tanja T."/>
        </authorList>
    </citation>
    <scope>NUCLEOTIDE SEQUENCE</scope>
    <source>
        <strain evidence="1">GBR_01_08_01A</strain>
        <tissue evidence="1">Thorax + abdomen</tissue>
    </source>
</reference>
<name>A0AAD9RFR5_9HYME</name>
<reference evidence="1" key="2">
    <citation type="journal article" date="2023" name="Commun. Biol.">
        <title>Intrasexual cuticular hydrocarbon dimorphism in a wasp sheds light on hydrocarbon biosynthesis genes in Hymenoptera.</title>
        <authorList>
            <person name="Moris V.C."/>
            <person name="Podsiadlowski L."/>
            <person name="Martin S."/>
            <person name="Oeyen J.P."/>
            <person name="Donath A."/>
            <person name="Petersen M."/>
            <person name="Wilbrandt J."/>
            <person name="Misof B."/>
            <person name="Liedtke D."/>
            <person name="Thamm M."/>
            <person name="Scheiner R."/>
            <person name="Schmitt T."/>
            <person name="Niehuis O."/>
        </authorList>
    </citation>
    <scope>NUCLEOTIDE SEQUENCE</scope>
    <source>
        <strain evidence="1">GBR_01_08_01A</strain>
    </source>
</reference>
<proteinExistence type="predicted"/>
<dbReference type="Proteomes" id="UP001258017">
    <property type="component" value="Unassembled WGS sequence"/>
</dbReference>
<dbReference type="EMBL" id="JAIFRP010000151">
    <property type="protein sequence ID" value="KAK2578844.1"/>
    <property type="molecule type" value="Genomic_DNA"/>
</dbReference>
<gene>
    <name evidence="1" type="ORF">KPH14_012199</name>
</gene>
<accession>A0AAD9RFR5</accession>
<dbReference type="AlphaFoldDB" id="A0AAD9RFR5"/>
<evidence type="ECO:0000313" key="1">
    <source>
        <dbReference type="EMBL" id="KAK2578844.1"/>
    </source>
</evidence>